<dbReference type="InterPro" id="IPR007037">
    <property type="entry name" value="SIP_rossman_dom"/>
</dbReference>
<dbReference type="SUPFAM" id="SSF63380">
    <property type="entry name" value="Riboflavin synthase domain-like"/>
    <property type="match status" value="1"/>
</dbReference>
<name>A0AAW4ILE1_9GAMM</name>
<dbReference type="InterPro" id="IPR017938">
    <property type="entry name" value="Riboflavin_synthase-like_b-brl"/>
</dbReference>
<feature type="domain" description="FAD-binding FR-type" evidence="2">
    <location>
        <begin position="4"/>
        <end position="113"/>
    </location>
</feature>
<comment type="similarity">
    <text evidence="1">Belongs to the SIP oxidoreductase family.</text>
</comment>
<evidence type="ECO:0000259" key="2">
    <source>
        <dbReference type="PROSITE" id="PS51384"/>
    </source>
</evidence>
<evidence type="ECO:0000256" key="1">
    <source>
        <dbReference type="ARBA" id="ARBA00035644"/>
    </source>
</evidence>
<dbReference type="RefSeq" id="WP_207969164.1">
    <property type="nucleotide sequence ID" value="NZ_JAGBKN010000004.1"/>
</dbReference>
<dbReference type="PROSITE" id="PS51384">
    <property type="entry name" value="FAD_FR"/>
    <property type="match status" value="1"/>
</dbReference>
<dbReference type="PANTHER" id="PTHR30157:SF0">
    <property type="entry name" value="NADPH-DEPENDENT FERRIC-CHELATE REDUCTASE"/>
    <property type="match status" value="1"/>
</dbReference>
<dbReference type="InterPro" id="IPR017927">
    <property type="entry name" value="FAD-bd_FR_type"/>
</dbReference>
<dbReference type="PANTHER" id="PTHR30157">
    <property type="entry name" value="FERRIC REDUCTASE, NADPH-DEPENDENT"/>
    <property type="match status" value="1"/>
</dbReference>
<proteinExistence type="inferred from homology"/>
<reference evidence="3 4" key="1">
    <citation type="submission" date="2021-03" db="EMBL/GenBank/DDBJ databases">
        <authorList>
            <person name="Shang D.-D."/>
            <person name="Du Z.-J."/>
            <person name="Chen G.-J."/>
        </authorList>
    </citation>
    <scope>NUCLEOTIDE SEQUENCE [LARGE SCALE GENOMIC DNA]</scope>
    <source>
        <strain evidence="3 4">F2608</strain>
    </source>
</reference>
<dbReference type="EMBL" id="JAGBKN010000004">
    <property type="protein sequence ID" value="MBO1516308.1"/>
    <property type="molecule type" value="Genomic_DNA"/>
</dbReference>
<dbReference type="InterPro" id="IPR039374">
    <property type="entry name" value="SIP_fam"/>
</dbReference>
<dbReference type="AlphaFoldDB" id="A0AAW4ILE1"/>
<evidence type="ECO:0000313" key="3">
    <source>
        <dbReference type="EMBL" id="MBO1516308.1"/>
    </source>
</evidence>
<dbReference type="Pfam" id="PF08021">
    <property type="entry name" value="FAD_binding_9"/>
    <property type="match status" value="1"/>
</dbReference>
<keyword evidence="4" id="KW-1185">Reference proteome</keyword>
<protein>
    <submittedName>
        <fullName evidence="3">Siderophore-interacting protein</fullName>
    </submittedName>
</protein>
<dbReference type="Pfam" id="PF04954">
    <property type="entry name" value="SIP"/>
    <property type="match status" value="1"/>
</dbReference>
<sequence>MTKPNPRVLEVKGIADITPNMRRITLGGAGMQDFPIEQESAYIKLMFAGETGKKPIMRTYTIIQQRDDEIDVDFVLHDLNHKGAEGPASHWAKTTQIGDTILIGGPGAKKLINHEADWFLLAGDMTALPAITVNLAQLPEDAEGYAVIEVLSEDDIQPLQKPKNITLEWVINAEASSNHYPILERIKTLGWPAGEVAVWAACEFNSMRALRQYFKQKEVAKSHLYISSYWKLDSNEDEHKIVKREDAALGL</sequence>
<organism evidence="3 4">
    <name type="scientific">Psychrobacter halodurans</name>
    <dbReference type="NCBI Taxonomy" id="2818439"/>
    <lineage>
        <taxon>Bacteria</taxon>
        <taxon>Pseudomonadati</taxon>
        <taxon>Pseudomonadota</taxon>
        <taxon>Gammaproteobacteria</taxon>
        <taxon>Moraxellales</taxon>
        <taxon>Moraxellaceae</taxon>
        <taxon>Psychrobacter</taxon>
    </lineage>
</organism>
<dbReference type="Proteomes" id="UP000664161">
    <property type="component" value="Unassembled WGS sequence"/>
</dbReference>
<dbReference type="InterPro" id="IPR013113">
    <property type="entry name" value="SIP_FAD-bd"/>
</dbReference>
<accession>A0AAW4ILE1</accession>
<dbReference type="GO" id="GO:0016491">
    <property type="term" value="F:oxidoreductase activity"/>
    <property type="evidence" value="ECO:0007669"/>
    <property type="project" value="InterPro"/>
</dbReference>
<comment type="caution">
    <text evidence="3">The sequence shown here is derived from an EMBL/GenBank/DDBJ whole genome shotgun (WGS) entry which is preliminary data.</text>
</comment>
<gene>
    <name evidence="3" type="ORF">J3491_03030</name>
</gene>
<dbReference type="CDD" id="cd06193">
    <property type="entry name" value="siderophore_interacting"/>
    <property type="match status" value="1"/>
</dbReference>
<evidence type="ECO:0000313" key="4">
    <source>
        <dbReference type="Proteomes" id="UP000664161"/>
    </source>
</evidence>
<dbReference type="InterPro" id="IPR039261">
    <property type="entry name" value="FNR_nucleotide-bd"/>
</dbReference>
<dbReference type="Gene3D" id="3.40.50.80">
    <property type="entry name" value="Nucleotide-binding domain of ferredoxin-NADP reductase (FNR) module"/>
    <property type="match status" value="1"/>
</dbReference>
<dbReference type="Gene3D" id="2.40.30.10">
    <property type="entry name" value="Translation factors"/>
    <property type="match status" value="1"/>
</dbReference>